<dbReference type="PRINTS" id="PR00621">
    <property type="entry name" value="HISTONEH2B"/>
</dbReference>
<dbReference type="Pfam" id="PF00125">
    <property type="entry name" value="Histone"/>
    <property type="match status" value="1"/>
</dbReference>
<name>A0ABN9D2D8_9NEOB</name>
<dbReference type="InterPro" id="IPR000558">
    <property type="entry name" value="Histone_H2B"/>
</dbReference>
<accession>A0ABN9D2D8</accession>
<dbReference type="EMBL" id="CATNWA010014056">
    <property type="protein sequence ID" value="CAI9566665.1"/>
    <property type="molecule type" value="Genomic_DNA"/>
</dbReference>
<evidence type="ECO:0000256" key="2">
    <source>
        <dbReference type="SAM" id="MobiDB-lite"/>
    </source>
</evidence>
<reference evidence="4" key="1">
    <citation type="submission" date="2023-05" db="EMBL/GenBank/DDBJ databases">
        <authorList>
            <person name="Stuckert A."/>
        </authorList>
    </citation>
    <scope>NUCLEOTIDE SEQUENCE</scope>
</reference>
<dbReference type="InterPro" id="IPR009072">
    <property type="entry name" value="Histone-fold"/>
</dbReference>
<proteinExistence type="inferred from homology"/>
<comment type="similarity">
    <text evidence="1">Belongs to the histone H2B family.</text>
</comment>
<evidence type="ECO:0000313" key="4">
    <source>
        <dbReference type="EMBL" id="CAI9566665.1"/>
    </source>
</evidence>
<gene>
    <name evidence="4" type="ORF">SPARVUS_LOCUS6414503</name>
</gene>
<organism evidence="4 5">
    <name type="scientific">Staurois parvus</name>
    <dbReference type="NCBI Taxonomy" id="386267"/>
    <lineage>
        <taxon>Eukaryota</taxon>
        <taxon>Metazoa</taxon>
        <taxon>Chordata</taxon>
        <taxon>Craniata</taxon>
        <taxon>Vertebrata</taxon>
        <taxon>Euteleostomi</taxon>
        <taxon>Amphibia</taxon>
        <taxon>Batrachia</taxon>
        <taxon>Anura</taxon>
        <taxon>Neobatrachia</taxon>
        <taxon>Ranoidea</taxon>
        <taxon>Ranidae</taxon>
        <taxon>Staurois</taxon>
    </lineage>
</organism>
<evidence type="ECO:0000313" key="5">
    <source>
        <dbReference type="Proteomes" id="UP001162483"/>
    </source>
</evidence>
<dbReference type="SUPFAM" id="SSF47113">
    <property type="entry name" value="Histone-fold"/>
    <property type="match status" value="1"/>
</dbReference>
<evidence type="ECO:0000256" key="1">
    <source>
        <dbReference type="ARBA" id="ARBA00006846"/>
    </source>
</evidence>
<dbReference type="Gene3D" id="1.10.20.10">
    <property type="entry name" value="Histone, subunit A"/>
    <property type="match status" value="1"/>
</dbReference>
<dbReference type="InterPro" id="IPR007125">
    <property type="entry name" value="H2A/H2B/H3"/>
</dbReference>
<comment type="caution">
    <text evidence="4">The sequence shown here is derived from an EMBL/GenBank/DDBJ whole genome shotgun (WGS) entry which is preliminary data.</text>
</comment>
<feature type="region of interest" description="Disordered" evidence="2">
    <location>
        <begin position="1"/>
        <end position="33"/>
    </location>
</feature>
<dbReference type="SMART" id="SM00427">
    <property type="entry name" value="H2B"/>
    <property type="match status" value="1"/>
</dbReference>
<feature type="domain" description="Core Histone H2A/H2B/H3" evidence="3">
    <location>
        <begin position="21"/>
        <end position="70"/>
    </location>
</feature>
<keyword evidence="5" id="KW-1185">Reference proteome</keyword>
<protein>
    <recommendedName>
        <fullName evidence="3">Core Histone H2A/H2B/H3 domain-containing protein</fullName>
    </recommendedName>
</protein>
<evidence type="ECO:0000259" key="3">
    <source>
        <dbReference type="Pfam" id="PF00125"/>
    </source>
</evidence>
<dbReference type="Proteomes" id="UP001162483">
    <property type="component" value="Unassembled WGS sequence"/>
</dbReference>
<sequence>MPEPAKSASTPKKGFNKAMIKNQKDGKKRKKGRKDSYAIYLYKVLKKVHPHTGISSKAMTIMKSFINDIFK</sequence>
<dbReference type="PANTHER" id="PTHR23428">
    <property type="entry name" value="HISTONE H2B"/>
    <property type="match status" value="1"/>
</dbReference>